<accession>A0A5M3X472</accession>
<comment type="similarity">
    <text evidence="1">Belongs to the peptidase S33 family.</text>
</comment>
<reference evidence="7 8" key="1">
    <citation type="submission" date="2019-10" db="EMBL/GenBank/DDBJ databases">
        <title>Whole genome shotgun sequence of Acrocarpospora macrocephala NBRC 16266.</title>
        <authorList>
            <person name="Ichikawa N."/>
            <person name="Kimura A."/>
            <person name="Kitahashi Y."/>
            <person name="Komaki H."/>
            <person name="Oguchi A."/>
        </authorList>
    </citation>
    <scope>NUCLEOTIDE SEQUENCE [LARGE SCALE GENOMIC DNA]</scope>
    <source>
        <strain evidence="7 8">NBRC 16266</strain>
    </source>
</reference>
<gene>
    <name evidence="7" type="ORF">Amac_085060</name>
</gene>
<evidence type="ECO:0000313" key="7">
    <source>
        <dbReference type="EMBL" id="GES14909.1"/>
    </source>
</evidence>
<feature type="compositionally biased region" description="Polar residues" evidence="4">
    <location>
        <begin position="36"/>
        <end position="45"/>
    </location>
</feature>
<dbReference type="Proteomes" id="UP000331127">
    <property type="component" value="Unassembled WGS sequence"/>
</dbReference>
<keyword evidence="8" id="KW-1185">Reference proteome</keyword>
<dbReference type="SUPFAM" id="SSF53474">
    <property type="entry name" value="alpha/beta-Hydrolases"/>
    <property type="match status" value="1"/>
</dbReference>
<dbReference type="InterPro" id="IPR051601">
    <property type="entry name" value="Serine_prot/Carboxylest_S33"/>
</dbReference>
<evidence type="ECO:0000256" key="2">
    <source>
        <dbReference type="ARBA" id="ARBA00022729"/>
    </source>
</evidence>
<organism evidence="7 8">
    <name type="scientific">Acrocarpospora macrocephala</name>
    <dbReference type="NCBI Taxonomy" id="150177"/>
    <lineage>
        <taxon>Bacteria</taxon>
        <taxon>Bacillati</taxon>
        <taxon>Actinomycetota</taxon>
        <taxon>Actinomycetes</taxon>
        <taxon>Streptosporangiales</taxon>
        <taxon>Streptosporangiaceae</taxon>
        <taxon>Acrocarpospora</taxon>
    </lineage>
</organism>
<evidence type="ECO:0000313" key="8">
    <source>
        <dbReference type="Proteomes" id="UP000331127"/>
    </source>
</evidence>
<evidence type="ECO:0000256" key="1">
    <source>
        <dbReference type="ARBA" id="ARBA00010088"/>
    </source>
</evidence>
<evidence type="ECO:0000259" key="6">
    <source>
        <dbReference type="Pfam" id="PF08386"/>
    </source>
</evidence>
<feature type="region of interest" description="Disordered" evidence="4">
    <location>
        <begin position="30"/>
        <end position="64"/>
    </location>
</feature>
<name>A0A5M3X472_9ACTN</name>
<evidence type="ECO:0000256" key="5">
    <source>
        <dbReference type="SAM" id="SignalP"/>
    </source>
</evidence>
<dbReference type="Pfam" id="PF08386">
    <property type="entry name" value="Abhydrolase_4"/>
    <property type="match status" value="1"/>
</dbReference>
<dbReference type="AlphaFoldDB" id="A0A5M3X472"/>
<dbReference type="InterPro" id="IPR029058">
    <property type="entry name" value="AB_hydrolase_fold"/>
</dbReference>
<evidence type="ECO:0000256" key="4">
    <source>
        <dbReference type="SAM" id="MobiDB-lite"/>
    </source>
</evidence>
<dbReference type="PANTHER" id="PTHR43248:SF29">
    <property type="entry name" value="TRIPEPTIDYL AMINOPEPTIDASE"/>
    <property type="match status" value="1"/>
</dbReference>
<comment type="caution">
    <text evidence="7">The sequence shown here is derived from an EMBL/GenBank/DDBJ whole genome shotgun (WGS) entry which is preliminary data.</text>
</comment>
<dbReference type="PANTHER" id="PTHR43248">
    <property type="entry name" value="2-SUCCINYL-6-HYDROXY-2,4-CYCLOHEXADIENE-1-CARBOXYLATE SYNTHASE"/>
    <property type="match status" value="1"/>
</dbReference>
<feature type="signal peptide" evidence="5">
    <location>
        <begin position="1"/>
        <end position="29"/>
    </location>
</feature>
<dbReference type="Gene3D" id="3.40.50.1820">
    <property type="entry name" value="alpha/beta hydrolase"/>
    <property type="match status" value="1"/>
</dbReference>
<proteinExistence type="inferred from homology"/>
<sequence length="510" mass="55766">MGRAARTTTTLAVAILATALVLPTQAALADVPPTYNDGTPSTGDTGDQPGRGDEEMPPAPPGLEGYYTQQLIWTDCQKGVQCAQLTVPLDYARPEADQIKIAVLRLPSTGEGEKIGSLLTNPGGPGRSGVEFVFGSAPLFQRLRQNFDVIGFDPRGVNLSTRLDCLTDKERDAEIAMDITPETKAEIRFLENTAQRFVQACRTRSPKLIGHIGTMNAARDMDILRAALGDPKMSYLGFSYGTYLGTVYAHLFPTRIRALVLDGAMDPTKSQTEQNTGQSNGFAEAYASFLKDCFKRKDCPFKGRGTDADLLKAAKRTNAMFLKADKTPFSTTIDDRKVTMNVALWGWRSALYSKFTWPQLRVALTQAFRGDGTGLIQFSDIYFQRAADGTYTNADPAFRAINCLDNPRPKRNKFDECSLWPAKVTPVPRSMRAKGAPPILVVGTTRDPATPYREAVALAKHLTSGVLLTNDDDGHTAYGNSFCSSDVIDKYLITLETPKKGFVCKQEAQV</sequence>
<feature type="chain" id="PRO_5024384082" evidence="5">
    <location>
        <begin position="30"/>
        <end position="510"/>
    </location>
</feature>
<dbReference type="GO" id="GO:0016787">
    <property type="term" value="F:hydrolase activity"/>
    <property type="evidence" value="ECO:0007669"/>
    <property type="project" value="UniProtKB-KW"/>
</dbReference>
<evidence type="ECO:0000256" key="3">
    <source>
        <dbReference type="ARBA" id="ARBA00022801"/>
    </source>
</evidence>
<dbReference type="InterPro" id="IPR013595">
    <property type="entry name" value="Pept_S33_TAP-like_C"/>
</dbReference>
<keyword evidence="2 5" id="KW-0732">Signal</keyword>
<dbReference type="EMBL" id="BLAE01000066">
    <property type="protein sequence ID" value="GES14909.1"/>
    <property type="molecule type" value="Genomic_DNA"/>
</dbReference>
<protein>
    <submittedName>
        <fullName evidence="7">Proteinase</fullName>
    </submittedName>
</protein>
<keyword evidence="3" id="KW-0378">Hydrolase</keyword>
<feature type="domain" description="Peptidase S33 tripeptidyl aminopeptidase-like C-terminal" evidence="6">
    <location>
        <begin position="413"/>
        <end position="504"/>
    </location>
</feature>
<dbReference type="OrthoDB" id="3252468at2"/>